<reference evidence="3" key="3">
    <citation type="submission" date="2017-01" db="EMBL/GenBank/DDBJ databases">
        <authorList>
            <person name="Varghese N."/>
            <person name="Submissions S."/>
        </authorList>
    </citation>
    <scope>NUCLEOTIDE SEQUENCE [LARGE SCALE GENOMIC DNA]</scope>
    <source>
        <strain evidence="3">DSM 21068</strain>
    </source>
</reference>
<evidence type="ECO:0000313" key="4">
    <source>
        <dbReference type="Proteomes" id="UP000238314"/>
    </source>
</evidence>
<dbReference type="Proteomes" id="UP000186246">
    <property type="component" value="Unassembled WGS sequence"/>
</dbReference>
<name>A0A1N7LR47_9FLAO</name>
<dbReference type="AlphaFoldDB" id="A0A1N7LR47"/>
<gene>
    <name evidence="1" type="ORF">B0A70_12170</name>
    <name evidence="2" type="ORF">SAMN05421796_10319</name>
</gene>
<organism evidence="2 3">
    <name type="scientific">Chryseobacterium piscicola</name>
    <dbReference type="NCBI Taxonomy" id="551459"/>
    <lineage>
        <taxon>Bacteria</taxon>
        <taxon>Pseudomonadati</taxon>
        <taxon>Bacteroidota</taxon>
        <taxon>Flavobacteriia</taxon>
        <taxon>Flavobacteriales</taxon>
        <taxon>Weeksellaceae</taxon>
        <taxon>Chryseobacterium group</taxon>
        <taxon>Chryseobacterium</taxon>
    </lineage>
</organism>
<accession>A0A1N7LR47</accession>
<dbReference type="EMBL" id="MUGO01000018">
    <property type="protein sequence ID" value="PQA91842.1"/>
    <property type="molecule type" value="Genomic_DNA"/>
</dbReference>
<dbReference type="EMBL" id="FTOJ01000003">
    <property type="protein sequence ID" value="SIS76306.1"/>
    <property type="molecule type" value="Genomic_DNA"/>
</dbReference>
<protein>
    <submittedName>
        <fullName evidence="2">Uncharacterized protein</fullName>
    </submittedName>
</protein>
<reference evidence="1 4" key="1">
    <citation type="submission" date="2016-11" db="EMBL/GenBank/DDBJ databases">
        <title>Whole genomes of Flavobacteriaceae.</title>
        <authorList>
            <person name="Stine C."/>
            <person name="Li C."/>
            <person name="Tadesse D."/>
        </authorList>
    </citation>
    <scope>NUCLEOTIDE SEQUENCE [LARGE SCALE GENOMIC DNA]</scope>
    <source>
        <strain evidence="1 4">DSM 21068</strain>
    </source>
</reference>
<evidence type="ECO:0000313" key="1">
    <source>
        <dbReference type="EMBL" id="PQA91842.1"/>
    </source>
</evidence>
<sequence length="138" mass="16262">MNITDLKIKNLVEYENHIYTVKEILQPTENQYQVKIENDTEMFTVSAEAIKPILIDEDWLQKLGFSKTYSSEQRIRYERPEHFMKYDFDLNTKKIVEGLKIYGNSVKCKYIHEVQNIFSSLLGKSIFSGLKKETRAIS</sequence>
<evidence type="ECO:0000313" key="2">
    <source>
        <dbReference type="EMBL" id="SIS76306.1"/>
    </source>
</evidence>
<proteinExistence type="predicted"/>
<dbReference type="STRING" id="551459.SAMN05421796_10319"/>
<reference evidence="2" key="2">
    <citation type="submission" date="2017-01" db="EMBL/GenBank/DDBJ databases">
        <authorList>
            <person name="Mah S.A."/>
            <person name="Swanson W.J."/>
            <person name="Moy G.W."/>
            <person name="Vacquier V.D."/>
        </authorList>
    </citation>
    <scope>NUCLEOTIDE SEQUENCE [LARGE SCALE GENOMIC DNA]</scope>
    <source>
        <strain evidence="2">DSM 21068</strain>
    </source>
</reference>
<dbReference type="OrthoDB" id="956134at2"/>
<evidence type="ECO:0000313" key="3">
    <source>
        <dbReference type="Proteomes" id="UP000186246"/>
    </source>
</evidence>
<keyword evidence="4" id="KW-1185">Reference proteome</keyword>
<dbReference type="RefSeq" id="WP_076450887.1">
    <property type="nucleotide sequence ID" value="NZ_FTOJ01000003.1"/>
</dbReference>
<dbReference type="Proteomes" id="UP000238314">
    <property type="component" value="Unassembled WGS sequence"/>
</dbReference>